<comment type="caution">
    <text evidence="2">The sequence shown here is derived from an EMBL/GenBank/DDBJ whole genome shotgun (WGS) entry which is preliminary data.</text>
</comment>
<reference evidence="2" key="1">
    <citation type="submission" date="2019-10" db="EMBL/GenBank/DDBJ databases">
        <authorList>
            <person name="Zhang R."/>
            <person name="Pan Y."/>
            <person name="Wang J."/>
            <person name="Ma R."/>
            <person name="Yu S."/>
        </authorList>
    </citation>
    <scope>NUCLEOTIDE SEQUENCE</scope>
    <source>
        <strain evidence="2">LA-IB0</strain>
        <tissue evidence="2">Leaf</tissue>
    </source>
</reference>
<feature type="compositionally biased region" description="Basic and acidic residues" evidence="1">
    <location>
        <begin position="40"/>
        <end position="71"/>
    </location>
</feature>
<dbReference type="PANTHER" id="PTHR28524">
    <property type="entry name" value="SUCCINATE DEHYDROGENASE ASSEMBLY FACTOR 4, MITOCHONDRIAL"/>
    <property type="match status" value="1"/>
</dbReference>
<keyword evidence="3" id="KW-1185">Reference proteome</keyword>
<evidence type="ECO:0000313" key="2">
    <source>
        <dbReference type="EMBL" id="KAG8390411.1"/>
    </source>
</evidence>
<evidence type="ECO:0000313" key="3">
    <source>
        <dbReference type="Proteomes" id="UP000826271"/>
    </source>
</evidence>
<dbReference type="GO" id="GO:0005739">
    <property type="term" value="C:mitochondrion"/>
    <property type="evidence" value="ECO:0007669"/>
    <property type="project" value="TreeGrafter"/>
</dbReference>
<dbReference type="GO" id="GO:0034553">
    <property type="term" value="P:mitochondrial respiratory chain complex II assembly"/>
    <property type="evidence" value="ECO:0007669"/>
    <property type="project" value="TreeGrafter"/>
</dbReference>
<sequence>MASNLYRRFSSTIARSEFSNSVSRRRSIGTTVELFQSQQPEKKDSPPISDDKEKIRNQIEGEQKYDSKAEENGGGGDEFVNRKTGEVGGPRGPEPTSQNNSLDSDSPPQRVDMRHNTGTKNLGRSCILAFHNHFQKDLSPNRADVNRDS</sequence>
<name>A0AAV6Y5E2_9LAMI</name>
<organism evidence="2 3">
    <name type="scientific">Buddleja alternifolia</name>
    <dbReference type="NCBI Taxonomy" id="168488"/>
    <lineage>
        <taxon>Eukaryota</taxon>
        <taxon>Viridiplantae</taxon>
        <taxon>Streptophyta</taxon>
        <taxon>Embryophyta</taxon>
        <taxon>Tracheophyta</taxon>
        <taxon>Spermatophyta</taxon>
        <taxon>Magnoliopsida</taxon>
        <taxon>eudicotyledons</taxon>
        <taxon>Gunneridae</taxon>
        <taxon>Pentapetalae</taxon>
        <taxon>asterids</taxon>
        <taxon>lamiids</taxon>
        <taxon>Lamiales</taxon>
        <taxon>Scrophulariaceae</taxon>
        <taxon>Buddlejeae</taxon>
        <taxon>Buddleja</taxon>
    </lineage>
</organism>
<dbReference type="EMBL" id="WHWC01000001">
    <property type="protein sequence ID" value="KAG8390411.1"/>
    <property type="molecule type" value="Genomic_DNA"/>
</dbReference>
<dbReference type="Proteomes" id="UP000826271">
    <property type="component" value="Unassembled WGS sequence"/>
</dbReference>
<dbReference type="PANTHER" id="PTHR28524:SF3">
    <property type="entry name" value="SUCCINATE DEHYDROGENASE ASSEMBLY FACTOR 4, MITOCHONDRIAL"/>
    <property type="match status" value="1"/>
</dbReference>
<proteinExistence type="predicted"/>
<protein>
    <submittedName>
        <fullName evidence="2">Uncharacterized protein</fullName>
    </submittedName>
</protein>
<dbReference type="AlphaFoldDB" id="A0AAV6Y5E2"/>
<feature type="region of interest" description="Disordered" evidence="1">
    <location>
        <begin position="17"/>
        <end position="119"/>
    </location>
</feature>
<gene>
    <name evidence="2" type="ORF">BUALT_Bualt01G0080500</name>
</gene>
<accession>A0AAV6Y5E2</accession>
<feature type="compositionally biased region" description="Polar residues" evidence="1">
    <location>
        <begin position="17"/>
        <end position="39"/>
    </location>
</feature>
<feature type="compositionally biased region" description="Polar residues" evidence="1">
    <location>
        <begin position="95"/>
        <end position="107"/>
    </location>
</feature>
<evidence type="ECO:0000256" key="1">
    <source>
        <dbReference type="SAM" id="MobiDB-lite"/>
    </source>
</evidence>